<keyword evidence="1" id="KW-0472">Membrane</keyword>
<sequence length="270" mass="29813">MRATVAPPLSRAGLHDALAAIDWSRPWLDPYRVRGQRVAGRIQAGASVAKALNAEALHGPVPSLAAGPLQFVPQADLPAGIPYEAHIAATARVPTRDNLHDFFNGLVWWSEPGLKRRLNELQAAQIARAGGVGAHRGAVRDALTLFDENAALMSAPADVCELLRQRRWHPLFVERRDVWRRVRLRLFGHALLEKLVTPRKAITAHVFLSPPDTSPHLDAELLAAKPFWPLPVLGVPGWWPDNETAGFYDDPQVFRPLPEQSLATDRIIAM</sequence>
<dbReference type="AlphaFoldDB" id="A0A0G3BEX4"/>
<dbReference type="PATRIC" id="fig|413882.6.peg.1213"/>
<dbReference type="EMBL" id="CP011371">
    <property type="protein sequence ID" value="AKJ27842.1"/>
    <property type="molecule type" value="Genomic_DNA"/>
</dbReference>
<dbReference type="InterPro" id="IPR021390">
    <property type="entry name" value="DUF3025"/>
</dbReference>
<dbReference type="Pfam" id="PF11227">
    <property type="entry name" value="DUF3025"/>
    <property type="match status" value="1"/>
</dbReference>
<dbReference type="RefSeq" id="WP_047193840.1">
    <property type="nucleotide sequence ID" value="NZ_CP011371.1"/>
</dbReference>
<dbReference type="STRING" id="413882.AAW51_1151"/>
<keyword evidence="1" id="KW-0812">Transmembrane</keyword>
<evidence type="ECO:0000313" key="2">
    <source>
        <dbReference type="Proteomes" id="UP000035352"/>
    </source>
</evidence>
<name>A0A0G3BEX4_9BURK</name>
<accession>A0A0G3BEX4</accession>
<dbReference type="Proteomes" id="UP000035352">
    <property type="component" value="Chromosome"/>
</dbReference>
<gene>
    <name evidence="1" type="ORF">AAW51_1151</name>
</gene>
<dbReference type="OrthoDB" id="5292474at2"/>
<organism evidence="1 2">
    <name type="scientific">Caldimonas brevitalea</name>
    <dbReference type="NCBI Taxonomy" id="413882"/>
    <lineage>
        <taxon>Bacteria</taxon>
        <taxon>Pseudomonadati</taxon>
        <taxon>Pseudomonadota</taxon>
        <taxon>Betaproteobacteria</taxon>
        <taxon>Burkholderiales</taxon>
        <taxon>Sphaerotilaceae</taxon>
        <taxon>Caldimonas</taxon>
    </lineage>
</organism>
<reference evidence="1 2" key="1">
    <citation type="submission" date="2015-05" db="EMBL/GenBank/DDBJ databases">
        <authorList>
            <person name="Tang B."/>
            <person name="Yu Y."/>
        </authorList>
    </citation>
    <scope>NUCLEOTIDE SEQUENCE [LARGE SCALE GENOMIC DNA]</scope>
    <source>
        <strain evidence="1 2">DSM 7029</strain>
    </source>
</reference>
<dbReference type="KEGG" id="pbh:AAW51_1151"/>
<evidence type="ECO:0000313" key="1">
    <source>
        <dbReference type="EMBL" id="AKJ27842.1"/>
    </source>
</evidence>
<keyword evidence="2" id="KW-1185">Reference proteome</keyword>
<protein>
    <submittedName>
        <fullName evidence="1">Transmembrane protein</fullName>
    </submittedName>
</protein>
<proteinExistence type="predicted"/>